<dbReference type="InterPro" id="IPR011029">
    <property type="entry name" value="DEATH-like_dom_sf"/>
</dbReference>
<gene>
    <name evidence="1" type="ORF">BSL78_18598</name>
</gene>
<comment type="caution">
    <text evidence="1">The sequence shown here is derived from an EMBL/GenBank/DDBJ whole genome shotgun (WGS) entry which is preliminary data.</text>
</comment>
<accession>A0A2G8K955</accession>
<sequence>MDGTDRSLTGFGAFKVHVSKQLTSSDINILATYFEFEPALREKSQGNGLEFVEKLVERGLITENDISKLLEALEKSGLGGKTSNIHKAFERYRKDATQDVVNAFDVYAIDRPYCNKDEPSLFELPLLSNGLVLNNLLTEYAVSK</sequence>
<evidence type="ECO:0000313" key="1">
    <source>
        <dbReference type="EMBL" id="PIK44534.1"/>
    </source>
</evidence>
<keyword evidence="2" id="KW-1185">Reference proteome</keyword>
<evidence type="ECO:0000313" key="2">
    <source>
        <dbReference type="Proteomes" id="UP000230750"/>
    </source>
</evidence>
<dbReference type="AlphaFoldDB" id="A0A2G8K955"/>
<name>A0A2G8K955_STIJA</name>
<dbReference type="EMBL" id="MRZV01000771">
    <property type="protein sequence ID" value="PIK44534.1"/>
    <property type="molecule type" value="Genomic_DNA"/>
</dbReference>
<reference evidence="1 2" key="1">
    <citation type="journal article" date="2017" name="PLoS Biol.">
        <title>The sea cucumber genome provides insights into morphological evolution and visceral regeneration.</title>
        <authorList>
            <person name="Zhang X."/>
            <person name="Sun L."/>
            <person name="Yuan J."/>
            <person name="Sun Y."/>
            <person name="Gao Y."/>
            <person name="Zhang L."/>
            <person name="Li S."/>
            <person name="Dai H."/>
            <person name="Hamel J.F."/>
            <person name="Liu C."/>
            <person name="Yu Y."/>
            <person name="Liu S."/>
            <person name="Lin W."/>
            <person name="Guo K."/>
            <person name="Jin S."/>
            <person name="Xu P."/>
            <person name="Storey K.B."/>
            <person name="Huan P."/>
            <person name="Zhang T."/>
            <person name="Zhou Y."/>
            <person name="Zhang J."/>
            <person name="Lin C."/>
            <person name="Li X."/>
            <person name="Xing L."/>
            <person name="Huo D."/>
            <person name="Sun M."/>
            <person name="Wang L."/>
            <person name="Mercier A."/>
            <person name="Li F."/>
            <person name="Yang H."/>
            <person name="Xiang J."/>
        </authorList>
    </citation>
    <scope>NUCLEOTIDE SEQUENCE [LARGE SCALE GENOMIC DNA]</scope>
    <source>
        <strain evidence="1">Shaxun</strain>
        <tissue evidence="1">Muscle</tissue>
    </source>
</reference>
<protein>
    <submittedName>
        <fullName evidence="1">Uncharacterized protein</fullName>
    </submittedName>
</protein>
<dbReference type="Gene3D" id="1.10.533.10">
    <property type="entry name" value="Death Domain, Fas"/>
    <property type="match status" value="1"/>
</dbReference>
<proteinExistence type="predicted"/>
<dbReference type="Proteomes" id="UP000230750">
    <property type="component" value="Unassembled WGS sequence"/>
</dbReference>
<organism evidence="1 2">
    <name type="scientific">Stichopus japonicus</name>
    <name type="common">Sea cucumber</name>
    <dbReference type="NCBI Taxonomy" id="307972"/>
    <lineage>
        <taxon>Eukaryota</taxon>
        <taxon>Metazoa</taxon>
        <taxon>Echinodermata</taxon>
        <taxon>Eleutherozoa</taxon>
        <taxon>Echinozoa</taxon>
        <taxon>Holothuroidea</taxon>
        <taxon>Aspidochirotacea</taxon>
        <taxon>Aspidochirotida</taxon>
        <taxon>Stichopodidae</taxon>
        <taxon>Apostichopus</taxon>
    </lineage>
</organism>